<keyword evidence="6" id="KW-1185">Reference proteome</keyword>
<dbReference type="PANTHER" id="PTHR11829:SF388">
    <property type="entry name" value="FORK HEAD DOMAIN-CONTAINING PROTEIN L1-RELATED"/>
    <property type="match status" value="1"/>
</dbReference>
<dbReference type="InterPro" id="IPR036390">
    <property type="entry name" value="WH_DNA-bd_sf"/>
</dbReference>
<dbReference type="PROSITE" id="PS00658">
    <property type="entry name" value="FORK_HEAD_2"/>
    <property type="match status" value="1"/>
</dbReference>
<keyword evidence="3" id="KW-0539">Nucleus</keyword>
<dbReference type="SMART" id="SM00339">
    <property type="entry name" value="FH"/>
    <property type="match status" value="1"/>
</dbReference>
<dbReference type="PANTHER" id="PTHR11829">
    <property type="entry name" value="FORKHEAD BOX PROTEIN"/>
    <property type="match status" value="1"/>
</dbReference>
<evidence type="ECO:0000256" key="1">
    <source>
        <dbReference type="ARBA" id="ARBA00004123"/>
    </source>
</evidence>
<dbReference type="InterPro" id="IPR050211">
    <property type="entry name" value="FOX_domain-containing"/>
</dbReference>
<name>A0ABN7SK31_OIKDI</name>
<organism evidence="5 6">
    <name type="scientific">Oikopleura dioica</name>
    <name type="common">Tunicate</name>
    <dbReference type="NCBI Taxonomy" id="34765"/>
    <lineage>
        <taxon>Eukaryota</taxon>
        <taxon>Metazoa</taxon>
        <taxon>Chordata</taxon>
        <taxon>Tunicata</taxon>
        <taxon>Appendicularia</taxon>
        <taxon>Copelata</taxon>
        <taxon>Oikopleuridae</taxon>
        <taxon>Oikopleura</taxon>
    </lineage>
</organism>
<sequence length="236" mass="27430">MSVRAANSMRTSTNDTVKPPYSYIALISMAINSKKDKRITLSGIYKFISEKFPYYRDTKQGWQNSIRHNLSLNECFIKEARIDKKRGKGSYWTLDPDAFNMFENGSYLRRRRRFKKADALKEKAMNLRNQRLVSNPNVMIPKTRPISDQDSGYGESTENPINEYAFLGASQFTSPPPLPLPHMTPELYHFCHYPSWNIHCQNDPQYATNFSQMTSAQYAYQQPVFQHDAFLLSNKL</sequence>
<dbReference type="Gene3D" id="1.10.10.10">
    <property type="entry name" value="Winged helix-like DNA-binding domain superfamily/Winged helix DNA-binding domain"/>
    <property type="match status" value="1"/>
</dbReference>
<evidence type="ECO:0000256" key="2">
    <source>
        <dbReference type="ARBA" id="ARBA00023125"/>
    </source>
</evidence>
<proteinExistence type="predicted"/>
<dbReference type="InterPro" id="IPR030456">
    <property type="entry name" value="TF_fork_head_CS_2"/>
</dbReference>
<dbReference type="PRINTS" id="PR00053">
    <property type="entry name" value="FORKHEAD"/>
</dbReference>
<evidence type="ECO:0000256" key="3">
    <source>
        <dbReference type="ARBA" id="ARBA00023242"/>
    </source>
</evidence>
<feature type="domain" description="Fork-head" evidence="4">
    <location>
        <begin position="16"/>
        <end position="106"/>
    </location>
</feature>
<dbReference type="InterPro" id="IPR036388">
    <property type="entry name" value="WH-like_DNA-bd_sf"/>
</dbReference>
<reference evidence="5 6" key="1">
    <citation type="submission" date="2021-04" db="EMBL/GenBank/DDBJ databases">
        <authorList>
            <person name="Bliznina A."/>
        </authorList>
    </citation>
    <scope>NUCLEOTIDE SEQUENCE [LARGE SCALE GENOMIC DNA]</scope>
</reference>
<protein>
    <submittedName>
        <fullName evidence="5">Oidioi.mRNA.OKI2018_I69.XSR.g16148.t1.cds</fullName>
    </submittedName>
</protein>
<dbReference type="InterPro" id="IPR018122">
    <property type="entry name" value="TF_fork_head_CS_1"/>
</dbReference>
<keyword evidence="2" id="KW-0238">DNA-binding</keyword>
<evidence type="ECO:0000259" key="4">
    <source>
        <dbReference type="SMART" id="SM00339"/>
    </source>
</evidence>
<evidence type="ECO:0000313" key="6">
    <source>
        <dbReference type="Proteomes" id="UP001158576"/>
    </source>
</evidence>
<comment type="subcellular location">
    <subcellularLocation>
        <location evidence="1">Nucleus</location>
    </subcellularLocation>
</comment>
<dbReference type="SUPFAM" id="SSF46785">
    <property type="entry name" value="Winged helix' DNA-binding domain"/>
    <property type="match status" value="1"/>
</dbReference>
<accession>A0ABN7SK31</accession>
<dbReference type="PROSITE" id="PS00657">
    <property type="entry name" value="FORK_HEAD_1"/>
    <property type="match status" value="1"/>
</dbReference>
<evidence type="ECO:0000313" key="5">
    <source>
        <dbReference type="EMBL" id="CAG5098987.1"/>
    </source>
</evidence>
<dbReference type="InterPro" id="IPR001766">
    <property type="entry name" value="Fork_head_dom"/>
</dbReference>
<dbReference type="Pfam" id="PF00250">
    <property type="entry name" value="Forkhead"/>
    <property type="match status" value="1"/>
</dbReference>
<dbReference type="EMBL" id="OU015569">
    <property type="protein sequence ID" value="CAG5098987.1"/>
    <property type="molecule type" value="Genomic_DNA"/>
</dbReference>
<gene>
    <name evidence="5" type="ORF">OKIOD_LOCUS7706</name>
</gene>
<dbReference type="Proteomes" id="UP001158576">
    <property type="component" value="Chromosome XSR"/>
</dbReference>